<protein>
    <submittedName>
        <fullName evidence="2">YfmQ family protein</fullName>
    </submittedName>
</protein>
<evidence type="ECO:0000313" key="3">
    <source>
        <dbReference type="Proteomes" id="UP001290455"/>
    </source>
</evidence>
<feature type="transmembrane region" description="Helical" evidence="1">
    <location>
        <begin position="6"/>
        <end position="31"/>
    </location>
</feature>
<proteinExistence type="predicted"/>
<keyword evidence="1" id="KW-0812">Transmembrane</keyword>
<comment type="caution">
    <text evidence="2">The sequence shown here is derived from an EMBL/GenBank/DDBJ whole genome shotgun (WGS) entry which is preliminary data.</text>
</comment>
<organism evidence="2 3">
    <name type="scientific">Robertmurraya mangrovi</name>
    <dbReference type="NCBI Taxonomy" id="3098077"/>
    <lineage>
        <taxon>Bacteria</taxon>
        <taxon>Bacillati</taxon>
        <taxon>Bacillota</taxon>
        <taxon>Bacilli</taxon>
        <taxon>Bacillales</taxon>
        <taxon>Bacillaceae</taxon>
        <taxon>Robertmurraya</taxon>
    </lineage>
</organism>
<evidence type="ECO:0000313" key="2">
    <source>
        <dbReference type="EMBL" id="MDZ5473253.1"/>
    </source>
</evidence>
<sequence>MTWVAVISIIVASLLKILLTCLPTGTVNWLLGKFEVHSKLNEKDIRITVSERVLVGEEKTNMVRIFNEAIFMKRNYIYPGNEKNFLYPVESGVPIVIESLDINNNMRIFIYSYSDRIDVVKQFKGKVISYSLFCDSFQNCSISFQGSLEY</sequence>
<dbReference type="InterPro" id="IPR019723">
    <property type="entry name" value="Uncharacterised_YfmQ"/>
</dbReference>
<keyword evidence="1" id="KW-0472">Membrane</keyword>
<dbReference type="Pfam" id="PF10787">
    <property type="entry name" value="YfmQ"/>
    <property type="match status" value="1"/>
</dbReference>
<dbReference type="RefSeq" id="WP_322447554.1">
    <property type="nucleotide sequence ID" value="NZ_JAXOFX010000012.1"/>
</dbReference>
<gene>
    <name evidence="2" type="ORF">SM124_16165</name>
</gene>
<keyword evidence="3" id="KW-1185">Reference proteome</keyword>
<accession>A0ABU5J1F8</accession>
<reference evidence="2 3" key="1">
    <citation type="submission" date="2023-11" db="EMBL/GenBank/DDBJ databases">
        <title>Bacillus jintuensis, isolated from a mudflat on the Beibu Gulf coast.</title>
        <authorList>
            <person name="Li M."/>
        </authorList>
    </citation>
    <scope>NUCLEOTIDE SEQUENCE [LARGE SCALE GENOMIC DNA]</scope>
    <source>
        <strain evidence="2 3">31A1R</strain>
    </source>
</reference>
<evidence type="ECO:0000256" key="1">
    <source>
        <dbReference type="SAM" id="Phobius"/>
    </source>
</evidence>
<dbReference type="EMBL" id="JAXOFX010000012">
    <property type="protein sequence ID" value="MDZ5473253.1"/>
    <property type="molecule type" value="Genomic_DNA"/>
</dbReference>
<keyword evidence="1" id="KW-1133">Transmembrane helix</keyword>
<dbReference type="Proteomes" id="UP001290455">
    <property type="component" value="Unassembled WGS sequence"/>
</dbReference>
<name>A0ABU5J1F8_9BACI</name>